<dbReference type="EMBL" id="JBFOLJ010000011">
    <property type="protein sequence ID" value="KAL2493760.1"/>
    <property type="molecule type" value="Genomic_DNA"/>
</dbReference>
<comment type="caution">
    <text evidence="2">The sequence shown here is derived from an EMBL/GenBank/DDBJ whole genome shotgun (WGS) entry which is preliminary data.</text>
</comment>
<reference evidence="3" key="1">
    <citation type="submission" date="2024-07" db="EMBL/GenBank/DDBJ databases">
        <title>Two chromosome-level genome assemblies of Korean endemic species Abeliophyllum distichum and Forsythia ovata (Oleaceae).</title>
        <authorList>
            <person name="Jang H."/>
        </authorList>
    </citation>
    <scope>NUCLEOTIDE SEQUENCE [LARGE SCALE GENOMIC DNA]</scope>
</reference>
<protein>
    <submittedName>
        <fullName evidence="2">Uncharacterized protein</fullName>
    </submittedName>
</protein>
<gene>
    <name evidence="2" type="ORF">Fot_37517</name>
</gene>
<proteinExistence type="predicted"/>
<dbReference type="Proteomes" id="UP001604277">
    <property type="component" value="Unassembled WGS sequence"/>
</dbReference>
<feature type="compositionally biased region" description="Pro residues" evidence="1">
    <location>
        <begin position="44"/>
        <end position="56"/>
    </location>
</feature>
<organism evidence="2 3">
    <name type="scientific">Forsythia ovata</name>
    <dbReference type="NCBI Taxonomy" id="205694"/>
    <lineage>
        <taxon>Eukaryota</taxon>
        <taxon>Viridiplantae</taxon>
        <taxon>Streptophyta</taxon>
        <taxon>Embryophyta</taxon>
        <taxon>Tracheophyta</taxon>
        <taxon>Spermatophyta</taxon>
        <taxon>Magnoliopsida</taxon>
        <taxon>eudicotyledons</taxon>
        <taxon>Gunneridae</taxon>
        <taxon>Pentapetalae</taxon>
        <taxon>asterids</taxon>
        <taxon>lamiids</taxon>
        <taxon>Lamiales</taxon>
        <taxon>Oleaceae</taxon>
        <taxon>Forsythieae</taxon>
        <taxon>Forsythia</taxon>
    </lineage>
</organism>
<dbReference type="AlphaFoldDB" id="A0ABD1RZ81"/>
<feature type="region of interest" description="Disordered" evidence="1">
    <location>
        <begin position="137"/>
        <end position="156"/>
    </location>
</feature>
<keyword evidence="3" id="KW-1185">Reference proteome</keyword>
<feature type="compositionally biased region" description="Basic and acidic residues" evidence="1">
    <location>
        <begin position="146"/>
        <end position="156"/>
    </location>
</feature>
<accession>A0ABD1RZ81</accession>
<evidence type="ECO:0000313" key="3">
    <source>
        <dbReference type="Proteomes" id="UP001604277"/>
    </source>
</evidence>
<evidence type="ECO:0000313" key="2">
    <source>
        <dbReference type="EMBL" id="KAL2493760.1"/>
    </source>
</evidence>
<feature type="region of interest" description="Disordered" evidence="1">
    <location>
        <begin position="37"/>
        <end position="58"/>
    </location>
</feature>
<evidence type="ECO:0000256" key="1">
    <source>
        <dbReference type="SAM" id="MobiDB-lite"/>
    </source>
</evidence>
<name>A0ABD1RZ81_9LAMI</name>
<sequence length="156" mass="16858">MALPPTQFSSPSALQTGKFATTLDSATSPTAILTIGTLTKPSKSTPPSPMPSPPLSPLSFLPYMTPDSTTCKALSKVALLSSVTSDDEVTQSIEINKDEEGEAVKKDIDGDDCEKELTGREMLKVAIYDNPLMNFLSKGGRRRKAKSQDKPRSKYF</sequence>